<gene>
    <name evidence="3" type="ORF">XD97_0670</name>
</gene>
<dbReference type="InterPro" id="IPR029052">
    <property type="entry name" value="Metallo-depent_PP-like"/>
</dbReference>
<dbReference type="EMBL" id="LGGS01000157">
    <property type="protein sequence ID" value="KUK81362.1"/>
    <property type="molecule type" value="Genomic_DNA"/>
</dbReference>
<dbReference type="SUPFAM" id="SSF56300">
    <property type="entry name" value="Metallo-dependent phosphatases"/>
    <property type="match status" value="1"/>
</dbReference>
<comment type="caution">
    <text evidence="3">The sequence shown here is derived from an EMBL/GenBank/DDBJ whole genome shotgun (WGS) entry which is preliminary data.</text>
</comment>
<comment type="similarity">
    <text evidence="1">Belongs to the metallophosphoesterase superfamily. YfcE family.</text>
</comment>
<reference evidence="4" key="1">
    <citation type="journal article" date="2015" name="MBio">
        <title>Genome-Resolved Metagenomic Analysis Reveals Roles for Candidate Phyla and Other Microbial Community Members in Biogeochemical Transformations in Oil Reservoirs.</title>
        <authorList>
            <person name="Hu P."/>
            <person name="Tom L."/>
            <person name="Singh A."/>
            <person name="Thomas B.C."/>
            <person name="Baker B.J."/>
            <person name="Piceno Y.M."/>
            <person name="Andersen G.L."/>
            <person name="Banfield J.F."/>
        </authorList>
    </citation>
    <scope>NUCLEOTIDE SEQUENCE [LARGE SCALE GENOMIC DNA]</scope>
</reference>
<dbReference type="AlphaFoldDB" id="A0A101HQP7"/>
<name>A0A101HQP7_9FIRM</name>
<dbReference type="Proteomes" id="UP000054705">
    <property type="component" value="Unassembled WGS sequence"/>
</dbReference>
<accession>A0A101HQP7</accession>
<sequence length="107" mass="11677">MVWSEPFLRIVVFSDSHGNLEFARRALRESGRVDLILHAGDHYRDGLKLAAETGLPVRAVLGNCDRFDEGPAEVFLETEGGVILMVHGHAGAGRGARADHPVWCVTT</sequence>
<evidence type="ECO:0000313" key="4">
    <source>
        <dbReference type="Proteomes" id="UP000054705"/>
    </source>
</evidence>
<protein>
    <submittedName>
        <fullName evidence="3">Putative phosphoesterase</fullName>
    </submittedName>
</protein>
<proteinExistence type="inferred from homology"/>
<evidence type="ECO:0000259" key="2">
    <source>
        <dbReference type="Pfam" id="PF12850"/>
    </source>
</evidence>
<dbReference type="Gene3D" id="3.60.21.10">
    <property type="match status" value="1"/>
</dbReference>
<dbReference type="InterPro" id="IPR024654">
    <property type="entry name" value="Calcineurin-like_PHP_lpxH"/>
</dbReference>
<dbReference type="Pfam" id="PF12850">
    <property type="entry name" value="Metallophos_2"/>
    <property type="match status" value="1"/>
</dbReference>
<organism evidence="3 4">
    <name type="scientific">Pelotomaculum thermopropionicum</name>
    <dbReference type="NCBI Taxonomy" id="110500"/>
    <lineage>
        <taxon>Bacteria</taxon>
        <taxon>Bacillati</taxon>
        <taxon>Bacillota</taxon>
        <taxon>Clostridia</taxon>
        <taxon>Eubacteriales</taxon>
        <taxon>Desulfotomaculaceae</taxon>
        <taxon>Pelotomaculum</taxon>
    </lineage>
</organism>
<evidence type="ECO:0000256" key="1">
    <source>
        <dbReference type="ARBA" id="ARBA00008950"/>
    </source>
</evidence>
<feature type="domain" description="Calcineurin-like phosphoesterase" evidence="2">
    <location>
        <begin position="8"/>
        <end position="92"/>
    </location>
</feature>
<evidence type="ECO:0000313" key="3">
    <source>
        <dbReference type="EMBL" id="KUK81362.1"/>
    </source>
</evidence>